<dbReference type="EMBL" id="KZ825974">
    <property type="protein sequence ID" value="PYH90658.1"/>
    <property type="molecule type" value="Genomic_DNA"/>
</dbReference>
<organism evidence="2 3">
    <name type="scientific">Aspergillus ellipticus CBS 707.79</name>
    <dbReference type="NCBI Taxonomy" id="1448320"/>
    <lineage>
        <taxon>Eukaryota</taxon>
        <taxon>Fungi</taxon>
        <taxon>Dikarya</taxon>
        <taxon>Ascomycota</taxon>
        <taxon>Pezizomycotina</taxon>
        <taxon>Eurotiomycetes</taxon>
        <taxon>Eurotiomycetidae</taxon>
        <taxon>Eurotiales</taxon>
        <taxon>Aspergillaceae</taxon>
        <taxon>Aspergillus</taxon>
        <taxon>Aspergillus subgen. Circumdati</taxon>
    </lineage>
</organism>
<sequence length="238" mass="25245">MPSGAMRFWRRGIYTGPTSGGGGVWKEGRGKIRRRQARKRGEEVGGGGGGEERRGEERSVRGGAATGKRETRNETREFDSQGAKSQPTRGGLPGQAPSGLVRSGQVSSAGRAIPYRTRRTGPSPTLPLSRVSRSPPFARCALALRCPRKLCCAVLLACPILLILGSAAQLDAAALFYYSGQMLPTKIGASFPGPVGNEMTDGAGTVLHVLPGWMAACDAGQCNCHAMRISFSTVWQTR</sequence>
<evidence type="ECO:0000313" key="3">
    <source>
        <dbReference type="Proteomes" id="UP000247810"/>
    </source>
</evidence>
<gene>
    <name evidence="2" type="ORF">BO71DRAFT_68825</name>
</gene>
<evidence type="ECO:0000313" key="2">
    <source>
        <dbReference type="EMBL" id="PYH90658.1"/>
    </source>
</evidence>
<proteinExistence type="predicted"/>
<protein>
    <submittedName>
        <fullName evidence="2">Uncharacterized protein</fullName>
    </submittedName>
</protein>
<name>A0A319DRC1_9EURO</name>
<dbReference type="Proteomes" id="UP000247810">
    <property type="component" value="Unassembled WGS sequence"/>
</dbReference>
<feature type="compositionally biased region" description="Basic and acidic residues" evidence="1">
    <location>
        <begin position="67"/>
        <end position="79"/>
    </location>
</feature>
<feature type="compositionally biased region" description="Basic and acidic residues" evidence="1">
    <location>
        <begin position="50"/>
        <end position="60"/>
    </location>
</feature>
<feature type="region of interest" description="Disordered" evidence="1">
    <location>
        <begin position="1"/>
        <end position="130"/>
    </location>
</feature>
<accession>A0A319DRC1</accession>
<reference evidence="2 3" key="1">
    <citation type="submission" date="2018-02" db="EMBL/GenBank/DDBJ databases">
        <title>The genomes of Aspergillus section Nigri reveals drivers in fungal speciation.</title>
        <authorList>
            <consortium name="DOE Joint Genome Institute"/>
            <person name="Vesth T.C."/>
            <person name="Nybo J."/>
            <person name="Theobald S."/>
            <person name="Brandl J."/>
            <person name="Frisvad J.C."/>
            <person name="Nielsen K.F."/>
            <person name="Lyhne E.K."/>
            <person name="Kogle M.E."/>
            <person name="Kuo A."/>
            <person name="Riley R."/>
            <person name="Clum A."/>
            <person name="Nolan M."/>
            <person name="Lipzen A."/>
            <person name="Salamov A."/>
            <person name="Henrissat B."/>
            <person name="Wiebenga A."/>
            <person name="De vries R.P."/>
            <person name="Grigoriev I.V."/>
            <person name="Mortensen U.H."/>
            <person name="Andersen M.R."/>
            <person name="Baker S.E."/>
        </authorList>
    </citation>
    <scope>NUCLEOTIDE SEQUENCE [LARGE SCALE GENOMIC DNA]</scope>
    <source>
        <strain evidence="2 3">CBS 707.79</strain>
    </source>
</reference>
<dbReference type="AlphaFoldDB" id="A0A319DRC1"/>
<dbReference type="VEuPathDB" id="FungiDB:BO71DRAFT_68825"/>
<keyword evidence="3" id="KW-1185">Reference proteome</keyword>
<evidence type="ECO:0000256" key="1">
    <source>
        <dbReference type="SAM" id="MobiDB-lite"/>
    </source>
</evidence>